<feature type="repeat" description="ANK" evidence="3">
    <location>
        <begin position="180"/>
        <end position="212"/>
    </location>
</feature>
<dbReference type="SMART" id="SM00248">
    <property type="entry name" value="ANK"/>
    <property type="match status" value="6"/>
</dbReference>
<feature type="repeat" description="ANK" evidence="3">
    <location>
        <begin position="145"/>
        <end position="178"/>
    </location>
</feature>
<keyword evidence="2 3" id="KW-0040">ANK repeat</keyword>
<feature type="repeat" description="ANK" evidence="3">
    <location>
        <begin position="79"/>
        <end position="111"/>
    </location>
</feature>
<sequence>MEPMFDGPLQIVRRGLWITDFCPRPSLAIESLHRVFHNDETFEYLNLSPLHLCMANYPESMFATQIKLNFMHIDEQDVLGRTPLIWAASSNKAIIAKILLEWNADVSLVDKQQKSALHWAMISQSFDVAKLLLENKANTELKDIFRRTPLHEVAKVANSEHLINLLLDHGADIDAEDYGFKRTPLHLAAYHGRADSLKALAARGADIECPTTSYRTALLDAIAYNRLPTVEALVGLGAELNAIDSHERTVLHIAANFGTLEVINELCSAVTRSGVETVSTWAVNFEGKTARENYYNERKRLYYGEVGTAEEEEKAFLLLEKACGIAQ</sequence>
<comment type="caution">
    <text evidence="4">The sequence shown here is derived from an EMBL/GenBank/DDBJ whole genome shotgun (WGS) entry which is preliminary data.</text>
</comment>
<dbReference type="Pfam" id="PF13857">
    <property type="entry name" value="Ank_5"/>
    <property type="match status" value="1"/>
</dbReference>
<evidence type="ECO:0000256" key="1">
    <source>
        <dbReference type="ARBA" id="ARBA00022737"/>
    </source>
</evidence>
<dbReference type="PANTHER" id="PTHR24201">
    <property type="entry name" value="ANK_REP_REGION DOMAIN-CONTAINING PROTEIN"/>
    <property type="match status" value="1"/>
</dbReference>
<dbReference type="InterPro" id="IPR002110">
    <property type="entry name" value="Ankyrin_rpt"/>
</dbReference>
<dbReference type="InterPro" id="IPR050776">
    <property type="entry name" value="Ank_Repeat/CDKN_Inhibitor"/>
</dbReference>
<protein>
    <recommendedName>
        <fullName evidence="6">Ankyrin repeat protein</fullName>
    </recommendedName>
</protein>
<dbReference type="SUPFAM" id="SSF48403">
    <property type="entry name" value="Ankyrin repeat"/>
    <property type="match status" value="1"/>
</dbReference>
<reference evidence="4" key="1">
    <citation type="submission" date="2022-09" db="EMBL/GenBank/DDBJ databases">
        <title>Fusarium specimens isolated from Avocado Roots.</title>
        <authorList>
            <person name="Stajich J."/>
            <person name="Roper C."/>
            <person name="Heimlech-Rivalta G."/>
        </authorList>
    </citation>
    <scope>NUCLEOTIDE SEQUENCE</scope>
    <source>
        <strain evidence="4">CF00095</strain>
    </source>
</reference>
<feature type="repeat" description="ANK" evidence="3">
    <location>
        <begin position="112"/>
        <end position="144"/>
    </location>
</feature>
<dbReference type="Gene3D" id="1.25.40.20">
    <property type="entry name" value="Ankyrin repeat-containing domain"/>
    <property type="match status" value="1"/>
</dbReference>
<dbReference type="Pfam" id="PF12796">
    <property type="entry name" value="Ank_2"/>
    <property type="match status" value="1"/>
</dbReference>
<evidence type="ECO:0008006" key="6">
    <source>
        <dbReference type="Google" id="ProtNLM"/>
    </source>
</evidence>
<organism evidence="4 5">
    <name type="scientific">Fusarium equiseti</name>
    <name type="common">Fusarium scirpi</name>
    <dbReference type="NCBI Taxonomy" id="61235"/>
    <lineage>
        <taxon>Eukaryota</taxon>
        <taxon>Fungi</taxon>
        <taxon>Dikarya</taxon>
        <taxon>Ascomycota</taxon>
        <taxon>Pezizomycotina</taxon>
        <taxon>Sordariomycetes</taxon>
        <taxon>Hypocreomycetidae</taxon>
        <taxon>Hypocreales</taxon>
        <taxon>Nectriaceae</taxon>
        <taxon>Fusarium</taxon>
        <taxon>Fusarium incarnatum-equiseti species complex</taxon>
    </lineage>
</organism>
<dbReference type="PROSITE" id="PS50297">
    <property type="entry name" value="ANK_REP_REGION"/>
    <property type="match status" value="4"/>
</dbReference>
<dbReference type="PROSITE" id="PS50088">
    <property type="entry name" value="ANK_REPEAT"/>
    <property type="match status" value="4"/>
</dbReference>
<accession>A0ABQ8R212</accession>
<keyword evidence="5" id="KW-1185">Reference proteome</keyword>
<dbReference type="Proteomes" id="UP001152024">
    <property type="component" value="Unassembled WGS sequence"/>
</dbReference>
<proteinExistence type="predicted"/>
<evidence type="ECO:0000256" key="2">
    <source>
        <dbReference type="ARBA" id="ARBA00023043"/>
    </source>
</evidence>
<dbReference type="InterPro" id="IPR036770">
    <property type="entry name" value="Ankyrin_rpt-contain_sf"/>
</dbReference>
<dbReference type="EMBL" id="JAOQBH010000017">
    <property type="protein sequence ID" value="KAJ4123161.1"/>
    <property type="molecule type" value="Genomic_DNA"/>
</dbReference>
<dbReference type="PRINTS" id="PR01415">
    <property type="entry name" value="ANKYRIN"/>
</dbReference>
<evidence type="ECO:0000256" key="3">
    <source>
        <dbReference type="PROSITE-ProRule" id="PRU00023"/>
    </source>
</evidence>
<evidence type="ECO:0000313" key="5">
    <source>
        <dbReference type="Proteomes" id="UP001152024"/>
    </source>
</evidence>
<gene>
    <name evidence="4" type="ORF">NW768_009689</name>
</gene>
<name>A0ABQ8R212_FUSEQ</name>
<evidence type="ECO:0000313" key="4">
    <source>
        <dbReference type="EMBL" id="KAJ4123161.1"/>
    </source>
</evidence>
<keyword evidence="1" id="KW-0677">Repeat</keyword>